<evidence type="ECO:0000313" key="1">
    <source>
        <dbReference type="EMBL" id="JAD76253.1"/>
    </source>
</evidence>
<organism evidence="1">
    <name type="scientific">Arundo donax</name>
    <name type="common">Giant reed</name>
    <name type="synonym">Donax arundinaceus</name>
    <dbReference type="NCBI Taxonomy" id="35708"/>
    <lineage>
        <taxon>Eukaryota</taxon>
        <taxon>Viridiplantae</taxon>
        <taxon>Streptophyta</taxon>
        <taxon>Embryophyta</taxon>
        <taxon>Tracheophyta</taxon>
        <taxon>Spermatophyta</taxon>
        <taxon>Magnoliopsida</taxon>
        <taxon>Liliopsida</taxon>
        <taxon>Poales</taxon>
        <taxon>Poaceae</taxon>
        <taxon>PACMAD clade</taxon>
        <taxon>Arundinoideae</taxon>
        <taxon>Arundineae</taxon>
        <taxon>Arundo</taxon>
    </lineage>
</organism>
<accession>A0A0A9CP84</accession>
<protein>
    <submittedName>
        <fullName evidence="1">Uncharacterized protein</fullName>
    </submittedName>
</protein>
<dbReference type="AlphaFoldDB" id="A0A0A9CP84"/>
<dbReference type="EMBL" id="GBRH01221642">
    <property type="protein sequence ID" value="JAD76253.1"/>
    <property type="molecule type" value="Transcribed_RNA"/>
</dbReference>
<name>A0A0A9CP84_ARUDO</name>
<sequence>MVLARKWSMASSLVIFQSFRSLFTDSFHVKFGLPRPFLSLSACFILPLCTGTSEGIRCMCSNHLKRYWTSFFSIGATPTLSRMLSFQTQSFLVWPHIHLSMCISATLNRWTYRLLVGQYSAPYNIAGLIIIL</sequence>
<proteinExistence type="predicted"/>
<reference evidence="1" key="2">
    <citation type="journal article" date="2015" name="Data Brief">
        <title>Shoot transcriptome of the giant reed, Arundo donax.</title>
        <authorList>
            <person name="Barrero R.A."/>
            <person name="Guerrero F.D."/>
            <person name="Moolhuijzen P."/>
            <person name="Goolsby J.A."/>
            <person name="Tidwell J."/>
            <person name="Bellgard S.E."/>
            <person name="Bellgard M.I."/>
        </authorList>
    </citation>
    <scope>NUCLEOTIDE SEQUENCE</scope>
    <source>
        <tissue evidence="1">Shoot tissue taken approximately 20 cm above the soil surface</tissue>
    </source>
</reference>
<reference evidence="1" key="1">
    <citation type="submission" date="2014-09" db="EMBL/GenBank/DDBJ databases">
        <authorList>
            <person name="Magalhaes I.L.F."/>
            <person name="Oliveira U."/>
            <person name="Santos F.R."/>
            <person name="Vidigal T.H.D.A."/>
            <person name="Brescovit A.D."/>
            <person name="Santos A.J."/>
        </authorList>
    </citation>
    <scope>NUCLEOTIDE SEQUENCE</scope>
    <source>
        <tissue evidence="1">Shoot tissue taken approximately 20 cm above the soil surface</tissue>
    </source>
</reference>